<keyword evidence="1" id="KW-0418">Kinase</keyword>
<dbReference type="InterPro" id="IPR027417">
    <property type="entry name" value="P-loop_NTPase"/>
</dbReference>
<dbReference type="GO" id="GO:0016301">
    <property type="term" value="F:kinase activity"/>
    <property type="evidence" value="ECO:0007669"/>
    <property type="project" value="UniProtKB-KW"/>
</dbReference>
<evidence type="ECO:0000313" key="2">
    <source>
        <dbReference type="Proteomes" id="UP000054858"/>
    </source>
</evidence>
<organism evidence="1 2">
    <name type="scientific">Legionella oakridgensis</name>
    <dbReference type="NCBI Taxonomy" id="29423"/>
    <lineage>
        <taxon>Bacteria</taxon>
        <taxon>Pseudomonadati</taxon>
        <taxon>Pseudomonadota</taxon>
        <taxon>Gammaproteobacteria</taxon>
        <taxon>Legionellales</taxon>
        <taxon>Legionellaceae</taxon>
        <taxon>Legionella</taxon>
    </lineage>
</organism>
<protein>
    <submittedName>
        <fullName evidence="1">Uridine kinase</fullName>
    </submittedName>
</protein>
<dbReference type="Proteomes" id="UP000054858">
    <property type="component" value="Unassembled WGS sequence"/>
</dbReference>
<proteinExistence type="predicted"/>
<dbReference type="RefSeq" id="WP_025384957.1">
    <property type="nucleotide sequence ID" value="NZ_LCUA01000006.1"/>
</dbReference>
<dbReference type="PATRIC" id="fig|29423.5.peg.386"/>
<evidence type="ECO:0000313" key="1">
    <source>
        <dbReference type="EMBL" id="KTD43824.1"/>
    </source>
</evidence>
<dbReference type="AlphaFoldDB" id="A0A0W0XHB2"/>
<keyword evidence="1" id="KW-0808">Transferase</keyword>
<name>A0A0W0XHB2_9GAMM</name>
<comment type="caution">
    <text evidence="1">The sequence shown here is derived from an EMBL/GenBank/DDBJ whole genome shotgun (WGS) entry which is preliminary data.</text>
</comment>
<accession>A0A0W0XHB2</accession>
<dbReference type="Gene3D" id="3.40.50.300">
    <property type="entry name" value="P-loop containing nucleotide triphosphate hydrolases"/>
    <property type="match status" value="1"/>
</dbReference>
<sequence length="173" mass="19170">MRIIGICGPFGSRAKQLATLLKEKIEVENSVTLIEEEQFCSPDFELDKDGLLSAIHKAEDIIIVVGHFLFEDATLREALEIKVFMPEDKDSCLCHYLAASQSQSVTLASLLQEYEKKLKPANDNRINPSQGYADISVPSSNDFRALLSLLHSAVTSIDEAPKQTTGRSSYGFF</sequence>
<dbReference type="EMBL" id="LNYP01000006">
    <property type="protein sequence ID" value="KTD43824.1"/>
    <property type="molecule type" value="Genomic_DNA"/>
</dbReference>
<gene>
    <name evidence="1" type="ORF">Loak_0374</name>
</gene>
<reference evidence="1 2" key="1">
    <citation type="submission" date="2015-11" db="EMBL/GenBank/DDBJ databases">
        <title>Genomic analysis of 38 Legionella species identifies large and diverse effector repertoires.</title>
        <authorList>
            <person name="Burstein D."/>
            <person name="Amaro F."/>
            <person name="Zusman T."/>
            <person name="Lifshitz Z."/>
            <person name="Cohen O."/>
            <person name="Gilbert J.A."/>
            <person name="Pupko T."/>
            <person name="Shuman H.A."/>
            <person name="Segal G."/>
        </authorList>
    </citation>
    <scope>NUCLEOTIDE SEQUENCE [LARGE SCALE GENOMIC DNA]</scope>
    <source>
        <strain evidence="1 2">Oak Ridge-10</strain>
    </source>
</reference>